<reference evidence="2" key="1">
    <citation type="submission" date="2018-05" db="EMBL/GenBank/DDBJ databases">
        <authorList>
            <person name="Lanie J.A."/>
            <person name="Ng W.-L."/>
            <person name="Kazmierczak K.M."/>
            <person name="Andrzejewski T.M."/>
            <person name="Davidsen T.M."/>
            <person name="Wayne K.J."/>
            <person name="Tettelin H."/>
            <person name="Glass J.I."/>
            <person name="Rusch D."/>
            <person name="Podicherti R."/>
            <person name="Tsui H.-C.T."/>
            <person name="Winkler M.E."/>
        </authorList>
    </citation>
    <scope>NUCLEOTIDE SEQUENCE</scope>
</reference>
<dbReference type="Pfam" id="PF22691">
    <property type="entry name" value="Thiolase_C_1"/>
    <property type="match status" value="1"/>
</dbReference>
<dbReference type="SUPFAM" id="SSF53901">
    <property type="entry name" value="Thiolase-like"/>
    <property type="match status" value="2"/>
</dbReference>
<dbReference type="Gene3D" id="3.40.47.10">
    <property type="match status" value="1"/>
</dbReference>
<dbReference type="InterPro" id="IPR002155">
    <property type="entry name" value="Thiolase"/>
</dbReference>
<dbReference type="PANTHER" id="PTHR42870:SF1">
    <property type="entry name" value="NON-SPECIFIC LIPID-TRANSFER PROTEIN-LIKE 2"/>
    <property type="match status" value="1"/>
</dbReference>
<dbReference type="PANTHER" id="PTHR42870">
    <property type="entry name" value="ACETYL-COA C-ACETYLTRANSFERASE"/>
    <property type="match status" value="1"/>
</dbReference>
<protein>
    <recommendedName>
        <fullName evidence="1">Thiolase C-terminal domain-containing protein</fullName>
    </recommendedName>
</protein>
<proteinExistence type="predicted"/>
<dbReference type="EMBL" id="UINC01000555">
    <property type="protein sequence ID" value="SUZ57360.1"/>
    <property type="molecule type" value="Genomic_DNA"/>
</dbReference>
<evidence type="ECO:0000313" key="2">
    <source>
        <dbReference type="EMBL" id="SUZ57360.1"/>
    </source>
</evidence>
<dbReference type="PIRSF" id="PIRSF000429">
    <property type="entry name" value="Ac-CoA_Ac_transf"/>
    <property type="match status" value="1"/>
</dbReference>
<dbReference type="InterPro" id="IPR055140">
    <property type="entry name" value="Thiolase_C_2"/>
</dbReference>
<dbReference type="CDD" id="cd00829">
    <property type="entry name" value="SCP-x_thiolase"/>
    <property type="match status" value="1"/>
</dbReference>
<dbReference type="InterPro" id="IPR016039">
    <property type="entry name" value="Thiolase-like"/>
</dbReference>
<feature type="domain" description="Thiolase C-terminal" evidence="1">
    <location>
        <begin position="262"/>
        <end position="397"/>
    </location>
</feature>
<evidence type="ECO:0000259" key="1">
    <source>
        <dbReference type="Pfam" id="PF22691"/>
    </source>
</evidence>
<name>A0A381NS28_9ZZZZ</name>
<accession>A0A381NS28</accession>
<organism evidence="2">
    <name type="scientific">marine metagenome</name>
    <dbReference type="NCBI Taxonomy" id="408172"/>
    <lineage>
        <taxon>unclassified sequences</taxon>
        <taxon>metagenomes</taxon>
        <taxon>ecological metagenomes</taxon>
    </lineage>
</organism>
<dbReference type="GO" id="GO:0016747">
    <property type="term" value="F:acyltransferase activity, transferring groups other than amino-acyl groups"/>
    <property type="evidence" value="ECO:0007669"/>
    <property type="project" value="InterPro"/>
</dbReference>
<dbReference type="AlphaFoldDB" id="A0A381NS28"/>
<sequence length="399" mass="42653">MGLRGEAAIVGFAEFKHERKYEGPRLFTIEQWSELTAMALDDAGLRLADVNGIACTDIRESGMFTPATIVEYMGQPVNFAERIDLGGASSVGMVWRAAAAIELGIADVVVCATPALPIPSNPEPRSIDPRRFFQSSSNEWGSPQAEFEIPYGNLAQNCGYAMIAQRYGAQYGYIEEAMAKLVVDQRQNGALNPLAAFYGKPTTVEEVLTSKMIADPLRMLEIVMPVAGGGAVVVASREVAERCRHRPAWIAGFGEHLTIKTPTYAKDMCATPVGPASKQAFTMAGVGIQDIDAAQIYDCYTITVLMTLEDAGFCAKGEGQRFIMDSDLTHDGSFPLNTHGGQLGMGQAGAAGGMTQVVEAARQIMGRAEARQISTCDNVYVSGTGGIMSEQAALILQGN</sequence>
<gene>
    <name evidence="2" type="ORF">METZ01_LOCUS10214</name>
</gene>